<feature type="transmembrane region" description="Helical" evidence="9">
    <location>
        <begin position="124"/>
        <end position="144"/>
    </location>
</feature>
<organism evidence="11">
    <name type="scientific">Lippia sidoides</name>
    <name type="common">Pepper-rosmarin</name>
    <dbReference type="NCBI Taxonomy" id="542673"/>
    <lineage>
        <taxon>Eukaryota</taxon>
        <taxon>Viridiplantae</taxon>
        <taxon>Streptophyta</taxon>
        <taxon>Embryophyta</taxon>
        <taxon>Tracheophyta</taxon>
        <taxon>Spermatophyta</taxon>
        <taxon>Magnoliopsida</taxon>
        <taxon>eudicotyledons</taxon>
        <taxon>Gunneridae</taxon>
        <taxon>Pentapetalae</taxon>
        <taxon>asterids</taxon>
        <taxon>lamiids</taxon>
        <taxon>Lamiales</taxon>
        <taxon>Verbenaceae</taxon>
        <taxon>Lantaneae</taxon>
        <taxon>Lippia</taxon>
    </lineage>
</organism>
<comment type="function">
    <text evidence="9">Involved in protein precursor import into chloroplasts. May be part of an intermediate translocation complex acting as a protein-conducting channel at the inner envelope.</text>
</comment>
<keyword evidence="9" id="KW-1001">Plastid inner membrane</keyword>
<keyword evidence="9" id="KW-0813">Transport</keyword>
<evidence type="ECO:0000256" key="3">
    <source>
        <dbReference type="ARBA" id="ARBA00011510"/>
    </source>
</evidence>
<evidence type="ECO:0000256" key="1">
    <source>
        <dbReference type="ARBA" id="ARBA00004446"/>
    </source>
</evidence>
<keyword evidence="9" id="KW-0472">Membrane</keyword>
<evidence type="ECO:0000256" key="10">
    <source>
        <dbReference type="SAM" id="MobiDB-lite"/>
    </source>
</evidence>
<dbReference type="GO" id="GO:0015031">
    <property type="term" value="P:protein transport"/>
    <property type="evidence" value="ECO:0007669"/>
    <property type="project" value="UniProtKB-KW"/>
</dbReference>
<feature type="compositionally biased region" description="Basic and acidic residues" evidence="10">
    <location>
        <begin position="387"/>
        <end position="396"/>
    </location>
</feature>
<dbReference type="GO" id="GO:0009706">
    <property type="term" value="C:chloroplast inner membrane"/>
    <property type="evidence" value="ECO:0007669"/>
    <property type="project" value="UniProtKB-SubCell"/>
</dbReference>
<reference evidence="11" key="1">
    <citation type="submission" date="2018-11" db="EMBL/GenBank/DDBJ databases">
        <authorList>
            <person name="Sarzi D."/>
            <person name="Furtado C."/>
            <person name="Haerolde L."/>
            <person name="Prosdocimi F."/>
        </authorList>
    </citation>
    <scope>NUCLEOTIDE SEQUENCE</scope>
    <source>
        <tissue evidence="11">Aerial parts</tissue>
    </source>
</reference>
<keyword evidence="5 9" id="KW-0812">Transmembrane</keyword>
<keyword evidence="9 11" id="KW-0150">Chloroplast</keyword>
<geneLocation type="chloroplast" evidence="11"/>
<feature type="compositionally biased region" description="Basic and acidic residues" evidence="10">
    <location>
        <begin position="266"/>
        <end position="275"/>
    </location>
</feature>
<dbReference type="RefSeq" id="YP_009722935.1">
    <property type="nucleotide sequence ID" value="NC_045405.1"/>
</dbReference>
<dbReference type="InterPro" id="IPR008896">
    <property type="entry name" value="TIC214"/>
</dbReference>
<accession>A0A650AN43</accession>
<feature type="transmembrane region" description="Helical" evidence="9">
    <location>
        <begin position="229"/>
        <end position="246"/>
    </location>
</feature>
<feature type="compositionally biased region" description="Acidic residues" evidence="10">
    <location>
        <begin position="276"/>
        <end position="290"/>
    </location>
</feature>
<feature type="region of interest" description="Disordered" evidence="10">
    <location>
        <begin position="256"/>
        <end position="290"/>
    </location>
</feature>
<dbReference type="GeneID" id="42907008"/>
<protein>
    <recommendedName>
        <fullName evidence="4 9">Protein TIC 214</fullName>
    </recommendedName>
    <alternativeName>
        <fullName evidence="8 9">Translocon at the inner envelope membrane of chloroplasts 214</fullName>
    </alternativeName>
</protein>
<dbReference type="Pfam" id="PF05758">
    <property type="entry name" value="Ycf1"/>
    <property type="match status" value="3"/>
</dbReference>
<evidence type="ECO:0000256" key="4">
    <source>
        <dbReference type="ARBA" id="ARBA00016640"/>
    </source>
</evidence>
<proteinExistence type="inferred from homology"/>
<feature type="transmembrane region" description="Helical" evidence="9">
    <location>
        <begin position="164"/>
        <end position="192"/>
    </location>
</feature>
<dbReference type="PANTHER" id="PTHR33163:SF40">
    <property type="entry name" value="PROTEIN TIC 214"/>
    <property type="match status" value="1"/>
</dbReference>
<comment type="subunit">
    <text evidence="3 9">Part of the Tic complex.</text>
</comment>
<evidence type="ECO:0000256" key="5">
    <source>
        <dbReference type="ARBA" id="ARBA00022692"/>
    </source>
</evidence>
<evidence type="ECO:0000313" key="11">
    <source>
        <dbReference type="EMBL" id="QGN74837.1"/>
    </source>
</evidence>
<keyword evidence="9 11" id="KW-0934">Plastid</keyword>
<feature type="region of interest" description="Disordered" evidence="10">
    <location>
        <begin position="387"/>
        <end position="420"/>
    </location>
</feature>
<evidence type="ECO:0000256" key="9">
    <source>
        <dbReference type="RuleBase" id="RU364085"/>
    </source>
</evidence>
<dbReference type="EMBL" id="MK248831">
    <property type="protein sequence ID" value="QGN74837.1"/>
    <property type="molecule type" value="Genomic_DNA"/>
</dbReference>
<evidence type="ECO:0000256" key="6">
    <source>
        <dbReference type="ARBA" id="ARBA00022927"/>
    </source>
</evidence>
<dbReference type="PANTHER" id="PTHR33163">
    <property type="entry name" value="PROTEIN TIC 214-RELATED"/>
    <property type="match status" value="1"/>
</dbReference>
<keyword evidence="7 9" id="KW-1133">Transmembrane helix</keyword>
<evidence type="ECO:0000256" key="2">
    <source>
        <dbReference type="ARBA" id="ARBA00009956"/>
    </source>
</evidence>
<comment type="similarity">
    <text evidence="2 9">Belongs to the TIC214 family.</text>
</comment>
<evidence type="ECO:0000256" key="7">
    <source>
        <dbReference type="ARBA" id="ARBA00022989"/>
    </source>
</evidence>
<name>A0A650AN43_LIPSI</name>
<reference evidence="11" key="2">
    <citation type="journal article" date="2019" name="Mitochondrial DNA Part B Resour">
        <title>Complete plastid genome of Lippia origanoides (Verbenaceae) and phylogenomic analysis of Lamiales.</title>
        <authorList>
            <person name="Sarzi D.S."/>
            <person name="Haerolde L."/>
            <person name="Lopes F.S."/>
            <person name="Furtado C."/>
            <person name="Oliveira D.R."/>
            <person name="Sakuragui C.M."/>
            <person name="Prosdocimi F."/>
        </authorList>
    </citation>
    <scope>NUCLEOTIDE SEQUENCE</scope>
    <source>
        <tissue evidence="11">Aerial parts</tissue>
    </source>
</reference>
<evidence type="ECO:0000256" key="8">
    <source>
        <dbReference type="ARBA" id="ARBA00029978"/>
    </source>
</evidence>
<sequence>MIFQSFLLGNLGSLCMRIINSVVVVGLYYGFLTTFSMGPSYLLLLRAQVIEEGTEKKVSETTGFIMGQLVRFISIYYAPLHLALGRPHTITFLALPSLFSQFLWNNHKHFSDYESTPRNSMRNFSIQCVFLNNLIFQLFNHFLFPSSMLVRLVNIYMFRCNNKMLFVTSSFVGWLIGLILFLKWFRLVFVWIRQKQRSFRPRLNKLIRSNKYLFFGADYVYRYIPLRSMEHFFSMLFLVSCAYYLGRMPSPLFTQKPGQAPKMKKKELEAAKEVEEREEGEEGEEREEDEESERRLFFFRRTPLTFLFDTKRWNRPLRYIENDHFTKPVQNEMSQYFFDMCQSDGKERISFTYPPSLSTFLATIKRRVDQTRLQLCSDPYDESLLAEKPDRPKEAFSEDELSSPKEFPSSNELSTTWVSTNKEKGKNINKEFRKRIQAVDKKSSSLNKLRLETRTRLCKKPSRKGYLSTGYDPFFKKSDPRTLDLLSENLSYLRKKLLPKDRAIKMDLIHFLFLLWPTKDFMDDNEYGYDNPGSEVFESFKNLFDNQSNPFLKKDFRNVLLQNAEKNTTFRKKLPRWKYQIIDEEEQEIGDSPQVVPEDYGIRSRKGKSYVMTFVDKKRRDLSEEDTFKYEMVFMDFAAGADFRRDLIKGSMRSQRRKMIIFKWYQINAHSPLFLDKTKKIPFSRFYYEICDSLELILSQLKLMRKRKIGKSTKEQKKIKKKIPKNKRTKKELEEMRMEMALAWDTLPQGHEIRGSLLLIQCFLRKFVLFPSLITAKNIVRILLLQRPEWSEDFAELKKETYVKCTYAGVPLSETEFPADWFTEGFQIKIVFPFHLRPWHNKNREFSEKKPKEDSAFLTILGGEAQLPFGEARKESFFFKPLVKKFNKTRKEIKKKGLLVIISKTLIGEAQKIEVLAKVIEEGTKWYKKWIVFSEKIIRKIVTIYIKITKVTKKIRKIASSSLSNLKLKLDRFDRLKKVKINESSEIKEEKDSIISNQIIDKSSNQIESPSSINSSVQEKKMKDLIDRISTARKELERVKKARQELSPTITINDQKPQLISKLPPLFKIFKIFIVRIYKNRFLSIIEMTNFDKFFERKQKGTNNNKPNPVRFISTIKKSLDNIRYSQNDIENSEKNIRNRKKNSHILYDLSYVSQAYVFYKLSQIQVSNSYKLRSILQYQEIPPFLKPEIRNSFETQGMVHSKLRAKKLPSSEMNKWKNWLRGHYQYGLSEIRWSSLINIPKKCIPEKWRNKVNWRRIAKNPILRKRHSKKIFKKQHSKKKDQLMDSQIKVDSLSNEKEKFQKYSRYDFLSYKFLNYENQRACFFYRSSFQGNKNQEISYKTPKENPLYRLRDLPLNNYLGKFDPRYLYLEKTEDERHSLKFFNWEIFNSDLKSYLRIPTINSPNSYKRVLDWMGMNYWMGMNSIIKKHPKEERLPFPRYRFLSKEYKKETWFIPSELFTSIEQIDEDEVSWEEEELVYQGTTKTIQIRQKEYEQKQIQPIFISQEEIETNVKKAENKKKHKLKHSQLEAMLECFFLVQRECEEFLYERLERNLRLSCIMLRLLDPSKLLLFLRSMQTTTGVTKNIFSRYDARVNLLDSGILSLNPLRLSGKKDGELILYQTLGISFSWSFYKIRQFDQDLFDNMIRRYVFKKMFSIHLRRTLELFVPETIKSFRHPFDLVVPETILSFRHRRKLRILICFNSKNRNDGDRNPVFWNGKDVKNSRQVSHKNNHLDRAKNQLMKLKLFLWPNYRLEDLACMNRYWFDTNNGSRFSMLRIQMYPRLKVH</sequence>
<feature type="compositionally biased region" description="Polar residues" evidence="10">
    <location>
        <begin position="408"/>
        <end position="420"/>
    </location>
</feature>
<comment type="subcellular location">
    <subcellularLocation>
        <location evidence="1">Plastid membrane</location>
        <topology evidence="1">Multi-pass membrane protein</topology>
    </subcellularLocation>
    <subcellularLocation>
        <location evidence="9">Plastid</location>
        <location evidence="9">Chloroplast inner membrane</location>
    </subcellularLocation>
</comment>
<gene>
    <name evidence="11" type="primary">ycf1</name>
    <name evidence="9" type="synonym">TIC214</name>
</gene>
<keyword evidence="6 9" id="KW-0653">Protein transport</keyword>